<dbReference type="InterPro" id="IPR058528">
    <property type="entry name" value="DUF8215"/>
</dbReference>
<feature type="transmembrane region" description="Helical" evidence="1">
    <location>
        <begin position="7"/>
        <end position="28"/>
    </location>
</feature>
<feature type="domain" description="DUF8215" evidence="2">
    <location>
        <begin position="3"/>
        <end position="121"/>
    </location>
</feature>
<feature type="transmembrane region" description="Helical" evidence="1">
    <location>
        <begin position="34"/>
        <end position="53"/>
    </location>
</feature>
<sequence length="129" mass="14038">MYAVFDISIPALPVLVLILNLEPISAIGVKNALVFGWGTAVVGIALFYGEWVTPPTRTEPGWLSLTPSLFGVRILYYNVLLLVAGYCGGYIGSFSHSMYLSALVGITISTIAISFFPWVVDHYWSSSSK</sequence>
<keyword evidence="1" id="KW-1133">Transmembrane helix</keyword>
<dbReference type="EMBL" id="FRAN01000002">
    <property type="protein sequence ID" value="SHK53000.1"/>
    <property type="molecule type" value="Genomic_DNA"/>
</dbReference>
<feature type="transmembrane region" description="Helical" evidence="1">
    <location>
        <begin position="98"/>
        <end position="120"/>
    </location>
</feature>
<proteinExistence type="predicted"/>
<evidence type="ECO:0000313" key="3">
    <source>
        <dbReference type="EMBL" id="SHK53000.1"/>
    </source>
</evidence>
<accession>A0A1M6T7S6</accession>
<feature type="transmembrane region" description="Helical" evidence="1">
    <location>
        <begin position="74"/>
        <end position="92"/>
    </location>
</feature>
<evidence type="ECO:0000313" key="4">
    <source>
        <dbReference type="Proteomes" id="UP000184203"/>
    </source>
</evidence>
<gene>
    <name evidence="3" type="ORF">SAMN05444342_1568</name>
</gene>
<keyword evidence="1" id="KW-0472">Membrane</keyword>
<name>A0A1M6T7S6_HALPU</name>
<evidence type="ECO:0000259" key="2">
    <source>
        <dbReference type="Pfam" id="PF26650"/>
    </source>
</evidence>
<dbReference type="AlphaFoldDB" id="A0A1M6T7S6"/>
<organism evidence="3 4">
    <name type="scientific">Haladaptatus paucihalophilus DX253</name>
    <dbReference type="NCBI Taxonomy" id="797209"/>
    <lineage>
        <taxon>Archaea</taxon>
        <taxon>Methanobacteriati</taxon>
        <taxon>Methanobacteriota</taxon>
        <taxon>Stenosarchaea group</taxon>
        <taxon>Halobacteria</taxon>
        <taxon>Halobacteriales</taxon>
        <taxon>Haladaptataceae</taxon>
        <taxon>Haladaptatus</taxon>
    </lineage>
</organism>
<dbReference type="Pfam" id="PF26650">
    <property type="entry name" value="DUF8215"/>
    <property type="match status" value="1"/>
</dbReference>
<keyword evidence="4" id="KW-1185">Reference proteome</keyword>
<reference evidence="4" key="1">
    <citation type="submission" date="2016-11" db="EMBL/GenBank/DDBJ databases">
        <authorList>
            <person name="Varghese N."/>
            <person name="Submissions S."/>
        </authorList>
    </citation>
    <scope>NUCLEOTIDE SEQUENCE [LARGE SCALE GENOMIC DNA]</scope>
    <source>
        <strain evidence="4">DX253</strain>
    </source>
</reference>
<keyword evidence="1" id="KW-0812">Transmembrane</keyword>
<evidence type="ECO:0000256" key="1">
    <source>
        <dbReference type="SAM" id="Phobius"/>
    </source>
</evidence>
<protein>
    <recommendedName>
        <fullName evidence="2">DUF8215 domain-containing protein</fullName>
    </recommendedName>
</protein>
<dbReference type="Proteomes" id="UP000184203">
    <property type="component" value="Unassembled WGS sequence"/>
</dbReference>